<proteinExistence type="predicted"/>
<dbReference type="EMBL" id="FMHT01000003">
    <property type="protein sequence ID" value="SCL33023.1"/>
    <property type="molecule type" value="Genomic_DNA"/>
</dbReference>
<dbReference type="RefSeq" id="WP_091086867.1">
    <property type="nucleotide sequence ID" value="NZ_FMHT01000003.1"/>
</dbReference>
<sequence length="147" mass="15179">MSLPPLAPVAELERRLGLAPGTLAGSDLVRAGVALEDASTLVRAEAGTDWLAEDGVTVTAPAVVLTVVLGAALRAYRNPDGYSGESVGEYSYQYAREATSGYLTSAEVAIVRRAAGKLAGSGVYTVRTPSAYVNPDAPEPFPLAVVE</sequence>
<name>A0A1C6SUU4_9ACTN</name>
<reference evidence="1 2" key="1">
    <citation type="submission" date="2016-06" db="EMBL/GenBank/DDBJ databases">
        <authorList>
            <person name="Kjaerup R.B."/>
            <person name="Dalgaard T.S."/>
            <person name="Juul-Madsen H.R."/>
        </authorList>
    </citation>
    <scope>NUCLEOTIDE SEQUENCE [LARGE SCALE GENOMIC DNA]</scope>
    <source>
        <strain evidence="1 2">DSM 43818</strain>
    </source>
</reference>
<dbReference type="STRING" id="145857.GA0070616_4615"/>
<evidence type="ECO:0000313" key="2">
    <source>
        <dbReference type="Proteomes" id="UP000199699"/>
    </source>
</evidence>
<accession>A0A1C6SUU4</accession>
<gene>
    <name evidence="1" type="ORF">GA0070616_4615</name>
</gene>
<dbReference type="Proteomes" id="UP000199699">
    <property type="component" value="Unassembled WGS sequence"/>
</dbReference>
<dbReference type="AlphaFoldDB" id="A0A1C6SUU4"/>
<protein>
    <submittedName>
        <fullName evidence="1">Phage protein Gp19/Gp15/Gp42</fullName>
    </submittedName>
</protein>
<evidence type="ECO:0000313" key="1">
    <source>
        <dbReference type="EMBL" id="SCL33023.1"/>
    </source>
</evidence>
<keyword evidence="2" id="KW-1185">Reference proteome</keyword>
<organism evidence="1 2">
    <name type="scientific">Micromonospora nigra</name>
    <dbReference type="NCBI Taxonomy" id="145857"/>
    <lineage>
        <taxon>Bacteria</taxon>
        <taxon>Bacillati</taxon>
        <taxon>Actinomycetota</taxon>
        <taxon>Actinomycetes</taxon>
        <taxon>Micromonosporales</taxon>
        <taxon>Micromonosporaceae</taxon>
        <taxon>Micromonospora</taxon>
    </lineage>
</organism>
<dbReference type="OrthoDB" id="3401865at2"/>